<evidence type="ECO:0000313" key="1">
    <source>
        <dbReference type="EMBL" id="RKN07910.1"/>
    </source>
</evidence>
<name>A0A3A9W4Y2_9ACTN</name>
<evidence type="ECO:0000313" key="2">
    <source>
        <dbReference type="EMBL" id="RKN20636.1"/>
    </source>
</evidence>
<gene>
    <name evidence="2" type="ORF">D7318_17140</name>
    <name evidence="1" type="ORF">D7319_17780</name>
</gene>
<comment type="caution">
    <text evidence="1">The sequence shown here is derived from an EMBL/GenBank/DDBJ whole genome shotgun (WGS) entry which is preliminary data.</text>
</comment>
<protein>
    <submittedName>
        <fullName evidence="1">Uncharacterized protein</fullName>
    </submittedName>
</protein>
<evidence type="ECO:0000313" key="4">
    <source>
        <dbReference type="Proteomes" id="UP000275024"/>
    </source>
</evidence>
<reference evidence="3 4" key="1">
    <citation type="submission" date="2018-09" db="EMBL/GenBank/DDBJ databases">
        <title>Streptomyces sp. nov. DS1-2, an endophytic actinomycete isolated from roots of Dendrobium scabrilingue.</title>
        <authorList>
            <person name="Kuncharoen N."/>
            <person name="Kudo T."/>
            <person name="Ohkuma M."/>
            <person name="Yuki M."/>
            <person name="Tanasupawat S."/>
        </authorList>
    </citation>
    <scope>NUCLEOTIDE SEQUENCE [LARGE SCALE GENOMIC DNA]</scope>
    <source>
        <strain evidence="1 4">AZ1-7</strain>
        <strain evidence="2 3">DS1-2</strain>
    </source>
</reference>
<accession>A0A3A9W4Y2</accession>
<dbReference type="AlphaFoldDB" id="A0A3A9W4Y2"/>
<keyword evidence="3" id="KW-1185">Reference proteome</keyword>
<dbReference type="Proteomes" id="UP000275024">
    <property type="component" value="Unassembled WGS sequence"/>
</dbReference>
<dbReference type="Proteomes" id="UP000268652">
    <property type="component" value="Unassembled WGS sequence"/>
</dbReference>
<evidence type="ECO:0000313" key="3">
    <source>
        <dbReference type="Proteomes" id="UP000268652"/>
    </source>
</evidence>
<dbReference type="EMBL" id="RBDX01000013">
    <property type="protein sequence ID" value="RKN07910.1"/>
    <property type="molecule type" value="Genomic_DNA"/>
</dbReference>
<proteinExistence type="predicted"/>
<dbReference type="EMBL" id="RBDY01000012">
    <property type="protein sequence ID" value="RKN20636.1"/>
    <property type="molecule type" value="Genomic_DNA"/>
</dbReference>
<organism evidence="1 4">
    <name type="scientific">Streptomyces radicis</name>
    <dbReference type="NCBI Taxonomy" id="1750517"/>
    <lineage>
        <taxon>Bacteria</taxon>
        <taxon>Bacillati</taxon>
        <taxon>Actinomycetota</taxon>
        <taxon>Actinomycetes</taxon>
        <taxon>Kitasatosporales</taxon>
        <taxon>Streptomycetaceae</taxon>
        <taxon>Streptomyces</taxon>
    </lineage>
</organism>
<sequence>MRWRWAVIETVSLTAPDPGRGTDQLVMGRCWLGCDPERVQMVVWVGPVSACGPDGLATADAFACLDHVRRLYAMARADEIERDRPPHLADRVRGHP</sequence>